<dbReference type="InterPro" id="IPR023562">
    <property type="entry name" value="ClpP/TepA"/>
</dbReference>
<dbReference type="Gene3D" id="3.90.226.10">
    <property type="entry name" value="2-enoyl-CoA Hydratase, Chain A, domain 1"/>
    <property type="match status" value="1"/>
</dbReference>
<name>A0A0F9AF01_9ZZZZ</name>
<evidence type="ECO:0008006" key="3">
    <source>
        <dbReference type="Google" id="ProtNLM"/>
    </source>
</evidence>
<protein>
    <recommendedName>
        <fullName evidence="3">ATP-dependent Clp protease proteolytic subunit</fullName>
    </recommendedName>
</protein>
<dbReference type="InterPro" id="IPR029045">
    <property type="entry name" value="ClpP/crotonase-like_dom_sf"/>
</dbReference>
<dbReference type="GO" id="GO:0004176">
    <property type="term" value="F:ATP-dependent peptidase activity"/>
    <property type="evidence" value="ECO:0007669"/>
    <property type="project" value="InterPro"/>
</dbReference>
<dbReference type="PRINTS" id="PR00127">
    <property type="entry name" value="CLPPROTEASEP"/>
</dbReference>
<dbReference type="GO" id="GO:0004252">
    <property type="term" value="F:serine-type endopeptidase activity"/>
    <property type="evidence" value="ECO:0007669"/>
    <property type="project" value="InterPro"/>
</dbReference>
<organism evidence="2">
    <name type="scientific">marine sediment metagenome</name>
    <dbReference type="NCBI Taxonomy" id="412755"/>
    <lineage>
        <taxon>unclassified sequences</taxon>
        <taxon>metagenomes</taxon>
        <taxon>ecological metagenomes</taxon>
    </lineage>
</organism>
<dbReference type="SUPFAM" id="SSF52096">
    <property type="entry name" value="ClpP/crotonase"/>
    <property type="match status" value="1"/>
</dbReference>
<reference evidence="2" key="1">
    <citation type="journal article" date="2015" name="Nature">
        <title>Complex archaea that bridge the gap between prokaryotes and eukaryotes.</title>
        <authorList>
            <person name="Spang A."/>
            <person name="Saw J.H."/>
            <person name="Jorgensen S.L."/>
            <person name="Zaremba-Niedzwiedzka K."/>
            <person name="Martijn J."/>
            <person name="Lind A.E."/>
            <person name="van Eijk R."/>
            <person name="Schleper C."/>
            <person name="Guy L."/>
            <person name="Ettema T.J."/>
        </authorList>
    </citation>
    <scope>NUCLEOTIDE SEQUENCE</scope>
</reference>
<feature type="non-terminal residue" evidence="2">
    <location>
        <position position="99"/>
    </location>
</feature>
<dbReference type="Pfam" id="PF00574">
    <property type="entry name" value="CLP_protease"/>
    <property type="match status" value="1"/>
</dbReference>
<accession>A0A0F9AF01</accession>
<dbReference type="AlphaFoldDB" id="A0A0F9AF01"/>
<proteinExistence type="inferred from homology"/>
<evidence type="ECO:0000256" key="1">
    <source>
        <dbReference type="ARBA" id="ARBA00007039"/>
    </source>
</evidence>
<dbReference type="EMBL" id="LAZR01058023">
    <property type="protein sequence ID" value="KKK70791.1"/>
    <property type="molecule type" value="Genomic_DNA"/>
</dbReference>
<dbReference type="InterPro" id="IPR001907">
    <property type="entry name" value="ClpP"/>
</dbReference>
<dbReference type="GO" id="GO:0006508">
    <property type="term" value="P:proteolysis"/>
    <property type="evidence" value="ECO:0007669"/>
    <property type="project" value="InterPro"/>
</dbReference>
<evidence type="ECO:0000313" key="2">
    <source>
        <dbReference type="EMBL" id="KKK70791.1"/>
    </source>
</evidence>
<gene>
    <name evidence="2" type="ORF">LCGC14_2920440</name>
</gene>
<comment type="caution">
    <text evidence="2">The sequence shown here is derived from an EMBL/GenBank/DDBJ whole genome shotgun (WGS) entry which is preliminary data.</text>
</comment>
<comment type="similarity">
    <text evidence="1">Belongs to the peptidase S14 family.</text>
</comment>
<sequence length="99" mass="11279">MMTYIRDDIDKWFDYSYLSSQRLIYLGSHDSETESGEGESGTDCQMAEFLLKAMLHLNNLSSKPIFIHMNNLGGSWDHGMCIYDAIRASTSHVYGICWG</sequence>